<organism evidence="2 3">
    <name type="scientific">Dactylosporangium matsuzakiense</name>
    <dbReference type="NCBI Taxonomy" id="53360"/>
    <lineage>
        <taxon>Bacteria</taxon>
        <taxon>Bacillati</taxon>
        <taxon>Actinomycetota</taxon>
        <taxon>Actinomycetes</taxon>
        <taxon>Micromonosporales</taxon>
        <taxon>Micromonosporaceae</taxon>
        <taxon>Dactylosporangium</taxon>
    </lineage>
</organism>
<accession>A0A9W6KM28</accession>
<reference evidence="2" key="1">
    <citation type="journal article" date="2014" name="Int. J. Syst. Evol. Microbiol.">
        <title>Complete genome sequence of Corynebacterium casei LMG S-19264T (=DSM 44701T), isolated from a smear-ripened cheese.</title>
        <authorList>
            <consortium name="US DOE Joint Genome Institute (JGI-PGF)"/>
            <person name="Walter F."/>
            <person name="Albersmeier A."/>
            <person name="Kalinowski J."/>
            <person name="Ruckert C."/>
        </authorList>
    </citation>
    <scope>NUCLEOTIDE SEQUENCE</scope>
    <source>
        <strain evidence="2">VKM Ac-1321</strain>
    </source>
</reference>
<dbReference type="EMBL" id="BSFP01000046">
    <property type="protein sequence ID" value="GLL04531.1"/>
    <property type="molecule type" value="Genomic_DNA"/>
</dbReference>
<dbReference type="AlphaFoldDB" id="A0A9W6KM28"/>
<dbReference type="RefSeq" id="WP_223097723.1">
    <property type="nucleotide sequence ID" value="NZ_BAAAXA010000001.1"/>
</dbReference>
<proteinExistence type="predicted"/>
<reference evidence="2" key="2">
    <citation type="submission" date="2023-01" db="EMBL/GenBank/DDBJ databases">
        <authorList>
            <person name="Sun Q."/>
            <person name="Evtushenko L."/>
        </authorList>
    </citation>
    <scope>NUCLEOTIDE SEQUENCE</scope>
    <source>
        <strain evidence="2">VKM Ac-1321</strain>
    </source>
</reference>
<dbReference type="Proteomes" id="UP001143480">
    <property type="component" value="Unassembled WGS sequence"/>
</dbReference>
<feature type="region of interest" description="Disordered" evidence="1">
    <location>
        <begin position="23"/>
        <end position="43"/>
    </location>
</feature>
<evidence type="ECO:0000313" key="2">
    <source>
        <dbReference type="EMBL" id="GLL04531.1"/>
    </source>
</evidence>
<evidence type="ECO:0000256" key="1">
    <source>
        <dbReference type="SAM" id="MobiDB-lite"/>
    </source>
</evidence>
<keyword evidence="3" id="KW-1185">Reference proteome</keyword>
<protein>
    <submittedName>
        <fullName evidence="2">Uncharacterized protein</fullName>
    </submittedName>
</protein>
<evidence type="ECO:0000313" key="3">
    <source>
        <dbReference type="Proteomes" id="UP001143480"/>
    </source>
</evidence>
<gene>
    <name evidence="2" type="ORF">GCM10017581_062780</name>
</gene>
<comment type="caution">
    <text evidence="2">The sequence shown here is derived from an EMBL/GenBank/DDBJ whole genome shotgun (WGS) entry which is preliminary data.</text>
</comment>
<sequence>MTQRLPSLFRGICTGMESAVLSKDVRDQSTNNTEPEDASDDLFWMPAESGTSVAGPLADGRFIL</sequence>
<name>A0A9W6KM28_9ACTN</name>